<feature type="compositionally biased region" description="Polar residues" evidence="1">
    <location>
        <begin position="68"/>
        <end position="90"/>
    </location>
</feature>
<feature type="compositionally biased region" description="Basic and acidic residues" evidence="1">
    <location>
        <begin position="128"/>
        <end position="143"/>
    </location>
</feature>
<sequence length="143" mass="16001">MLGRMGTPAVVKKLRVARTLELAKLAISVATTDHRREMVAIQFLRDVEQRSMTCGRDLWKRRPDEIPNSEQESDNASADATRPNKVSTLQRVRLAARAATTALANRNWKAMGGDATTQSERRKTVHPVNRDARRDSHALETAV</sequence>
<gene>
    <name evidence="2" type="ORF">ISF_07578</name>
</gene>
<proteinExistence type="predicted"/>
<dbReference type="AlphaFoldDB" id="A0A162MH55"/>
<dbReference type="EMBL" id="AZHB01000023">
    <property type="protein sequence ID" value="OAA55980.1"/>
    <property type="molecule type" value="Genomic_DNA"/>
</dbReference>
<accession>A0A162MH55</accession>
<dbReference type="RefSeq" id="XP_018701491.1">
    <property type="nucleotide sequence ID" value="XM_018851181.1"/>
</dbReference>
<dbReference type="Proteomes" id="UP000076744">
    <property type="component" value="Unassembled WGS sequence"/>
</dbReference>
<comment type="caution">
    <text evidence="2">The sequence shown here is derived from an EMBL/GenBank/DDBJ whole genome shotgun (WGS) entry which is preliminary data.</text>
</comment>
<keyword evidence="3" id="KW-1185">Reference proteome</keyword>
<name>A0A162MH55_CORFA</name>
<evidence type="ECO:0000313" key="3">
    <source>
        <dbReference type="Proteomes" id="UP000076744"/>
    </source>
</evidence>
<reference evidence="2 3" key="1">
    <citation type="journal article" date="2016" name="Genome Biol. Evol.">
        <title>Divergent and convergent evolution of fungal pathogenicity.</title>
        <authorList>
            <person name="Shang Y."/>
            <person name="Xiao G."/>
            <person name="Zheng P."/>
            <person name="Cen K."/>
            <person name="Zhan S."/>
            <person name="Wang C."/>
        </authorList>
    </citation>
    <scope>NUCLEOTIDE SEQUENCE [LARGE SCALE GENOMIC DNA]</scope>
    <source>
        <strain evidence="2 3">ARSEF 2679</strain>
    </source>
</reference>
<organism evidence="2 3">
    <name type="scientific">Cordyceps fumosorosea (strain ARSEF 2679)</name>
    <name type="common">Isaria fumosorosea</name>
    <dbReference type="NCBI Taxonomy" id="1081104"/>
    <lineage>
        <taxon>Eukaryota</taxon>
        <taxon>Fungi</taxon>
        <taxon>Dikarya</taxon>
        <taxon>Ascomycota</taxon>
        <taxon>Pezizomycotina</taxon>
        <taxon>Sordariomycetes</taxon>
        <taxon>Hypocreomycetidae</taxon>
        <taxon>Hypocreales</taxon>
        <taxon>Cordycipitaceae</taxon>
        <taxon>Cordyceps</taxon>
    </lineage>
</organism>
<protein>
    <submittedName>
        <fullName evidence="2">Uncharacterized protein</fullName>
    </submittedName>
</protein>
<evidence type="ECO:0000256" key="1">
    <source>
        <dbReference type="SAM" id="MobiDB-lite"/>
    </source>
</evidence>
<feature type="region of interest" description="Disordered" evidence="1">
    <location>
        <begin position="56"/>
        <end position="90"/>
    </location>
</feature>
<feature type="region of interest" description="Disordered" evidence="1">
    <location>
        <begin position="103"/>
        <end position="143"/>
    </location>
</feature>
<evidence type="ECO:0000313" key="2">
    <source>
        <dbReference type="EMBL" id="OAA55980.1"/>
    </source>
</evidence>
<dbReference type="GeneID" id="30023870"/>